<feature type="transmembrane region" description="Helical" evidence="1">
    <location>
        <begin position="160"/>
        <end position="181"/>
    </location>
</feature>
<proteinExistence type="predicted"/>
<feature type="domain" description="DUF1468" evidence="3">
    <location>
        <begin position="524"/>
        <end position="657"/>
    </location>
</feature>
<keyword evidence="1" id="KW-0472">Membrane</keyword>
<organism evidence="4 5">
    <name type="scientific">Palleronia sediminis</name>
    <dbReference type="NCBI Taxonomy" id="2547833"/>
    <lineage>
        <taxon>Bacteria</taxon>
        <taxon>Pseudomonadati</taxon>
        <taxon>Pseudomonadota</taxon>
        <taxon>Alphaproteobacteria</taxon>
        <taxon>Rhodobacterales</taxon>
        <taxon>Roseobacteraceae</taxon>
        <taxon>Palleronia</taxon>
    </lineage>
</organism>
<evidence type="ECO:0000313" key="4">
    <source>
        <dbReference type="EMBL" id="TDL78312.1"/>
    </source>
</evidence>
<keyword evidence="5" id="KW-1185">Reference proteome</keyword>
<feature type="transmembrane region" description="Helical" evidence="1">
    <location>
        <begin position="627"/>
        <end position="648"/>
    </location>
</feature>
<feature type="transmembrane region" description="Helical" evidence="1">
    <location>
        <begin position="385"/>
        <end position="403"/>
    </location>
</feature>
<dbReference type="InterPro" id="IPR009936">
    <property type="entry name" value="DUF1468"/>
</dbReference>
<feature type="transmembrane region" description="Helical" evidence="1">
    <location>
        <begin position="591"/>
        <end position="621"/>
    </location>
</feature>
<dbReference type="RefSeq" id="WP_133397223.1">
    <property type="nucleotide sequence ID" value="NZ_SNAA01000012.1"/>
</dbReference>
<dbReference type="AlphaFoldDB" id="A0A4R6A6D0"/>
<accession>A0A4R6A6D0</accession>
<feature type="transmembrane region" description="Helical" evidence="1">
    <location>
        <begin position="132"/>
        <end position="154"/>
    </location>
</feature>
<evidence type="ECO:0000256" key="1">
    <source>
        <dbReference type="SAM" id="Phobius"/>
    </source>
</evidence>
<evidence type="ECO:0000259" key="3">
    <source>
        <dbReference type="Pfam" id="PF07331"/>
    </source>
</evidence>
<feature type="domain" description="DUF112" evidence="2">
    <location>
        <begin position="15"/>
        <end position="435"/>
    </location>
</feature>
<reference evidence="4 5" key="1">
    <citation type="submission" date="2019-03" db="EMBL/GenBank/DDBJ databases">
        <title>Primorskyibacter sp. SS33 isolated from sediments.</title>
        <authorList>
            <person name="Xunke S."/>
        </authorList>
    </citation>
    <scope>NUCLEOTIDE SEQUENCE [LARGE SCALE GENOMIC DNA]</scope>
    <source>
        <strain evidence="4 5">SS33</strain>
    </source>
</reference>
<evidence type="ECO:0000259" key="2">
    <source>
        <dbReference type="Pfam" id="PF01970"/>
    </source>
</evidence>
<dbReference type="Pfam" id="PF01970">
    <property type="entry name" value="TctA"/>
    <property type="match status" value="1"/>
</dbReference>
<dbReference type="PANTHER" id="PTHR35342:SF5">
    <property type="entry name" value="TRICARBOXYLIC TRANSPORT PROTEIN"/>
    <property type="match status" value="1"/>
</dbReference>
<sequence>MLDYLAQALTPLNVLFALGGVAAGTVIGSIPGLTATMAVAVLVPITFAMDPASALILLGAIYTGAIYGGAYAAILLNTPGTPSAIATTFDGYPMAKRGDGDLAVSIACLSSLIGGLVGAAALLLLAPPLARAALAFGPVEYFWLAVFGLSLISALSTGNVIKGLIGASFGLLLATIGISETSAQVRFTFGSNTLLGGIEIVSALIGLYCIPVLMDLVATSDRHLSKPEATRGFRLPEAVSALMRNKVNVIRSSVIGTLVGALPGAGGSIAGLVAYSEARRSGKGAERYGEGNPGGIVATESANNATVGGGFIPTLVLGIPGTPPDAVILGALLVQGVRTGPALFADGSSIVYTFVFGLFLATLLMLPVGLLIGRFAYGAIVQAPKMALVPVVAFMTVIGAFAIRNSLSDVGIMIVLGVIGWTVQRRGFDVSPIVLGLILGSIAEKGFVQGWTIGDAMGNVWGQFFGRPLAQVIIVLAILSAAYPAFPWARRLIAQRRDPGPATAPPPRAGETAPPRARLADALALSVFGAVAIVVIVQARGLNADAAVFPRTVAWAMLAFVALAAIRLVVLKRAARPAPARGRARTAIVPVAMLGAVALIPAVGFLVGGVALALVLMAAAYHRDGEGGRAIVSVAGVVAVVIGVTLAFRELLAVPLPGGTLF</sequence>
<feature type="transmembrane region" description="Helical" evidence="1">
    <location>
        <begin position="193"/>
        <end position="214"/>
    </location>
</feature>
<feature type="transmembrane region" description="Helical" evidence="1">
    <location>
        <begin position="102"/>
        <end position="125"/>
    </location>
</feature>
<feature type="transmembrane region" description="Helical" evidence="1">
    <location>
        <begin position="350"/>
        <end position="373"/>
    </location>
</feature>
<name>A0A4R6A6D0_9RHOB</name>
<dbReference type="PANTHER" id="PTHR35342">
    <property type="entry name" value="TRICARBOXYLIC TRANSPORT PROTEIN"/>
    <property type="match status" value="1"/>
</dbReference>
<evidence type="ECO:0000313" key="5">
    <source>
        <dbReference type="Proteomes" id="UP000295701"/>
    </source>
</evidence>
<feature type="transmembrane region" description="Helical" evidence="1">
    <location>
        <begin position="12"/>
        <end position="43"/>
    </location>
</feature>
<dbReference type="InterPro" id="IPR002823">
    <property type="entry name" value="DUF112_TM"/>
</dbReference>
<feature type="transmembrane region" description="Helical" evidence="1">
    <location>
        <begin position="469"/>
        <end position="489"/>
    </location>
</feature>
<keyword evidence="1" id="KW-1133">Transmembrane helix</keyword>
<keyword evidence="1" id="KW-0812">Transmembrane</keyword>
<feature type="transmembrane region" description="Helical" evidence="1">
    <location>
        <begin position="522"/>
        <end position="541"/>
    </location>
</feature>
<feature type="transmembrane region" description="Helical" evidence="1">
    <location>
        <begin position="55"/>
        <end position="74"/>
    </location>
</feature>
<protein>
    <submittedName>
        <fullName evidence="4">C4-dicarboxylate ABC transporter permease</fullName>
    </submittedName>
</protein>
<dbReference type="OrthoDB" id="9791872at2"/>
<dbReference type="Proteomes" id="UP000295701">
    <property type="component" value="Unassembled WGS sequence"/>
</dbReference>
<dbReference type="EMBL" id="SNAA01000012">
    <property type="protein sequence ID" value="TDL78312.1"/>
    <property type="molecule type" value="Genomic_DNA"/>
</dbReference>
<gene>
    <name evidence="4" type="ORF">E2L08_11455</name>
</gene>
<feature type="transmembrane region" description="Helical" evidence="1">
    <location>
        <begin position="553"/>
        <end position="570"/>
    </location>
</feature>
<comment type="caution">
    <text evidence="4">The sequence shown here is derived from an EMBL/GenBank/DDBJ whole genome shotgun (WGS) entry which is preliminary data.</text>
</comment>
<dbReference type="Pfam" id="PF07331">
    <property type="entry name" value="TctB"/>
    <property type="match status" value="1"/>
</dbReference>